<sequence length="1201" mass="130025">MPLTTRYRDLGGWNYESVLDRQGGTRVHTTGGNDWLTNQAMNREGRYGDIKDVGINVQLDDAHTLTAKLDIRKPGSAGGSRSRYVEAIKFPTYSGAFLGRNGFYDLPATSSIAPAIYQMRDKSFWVTGQAITEVTLKDIQLHRQNDDGTKTLVRDYSIVVTDAESTNQNESLNWTTTGTPFEWLPNIPGGTGKAQVMGNACTNYSPALNSKSTTASCVGGPTTDRTGTPMLHTAPGDGEFTITTTMTGDGRQGIAFGIITARAQVNVDVEARVLDSNGQPRTVEDFAASMEILDDTTTTTTGTSNQNSTGPRTNTVSGSGNPVKFDTSVTGDHAESYSPSWTCTKTDVEGTEQILWPQSGDDSTKPPPAKNPGDFAWLMPGEFIDCTVTYKPSYLTLAKDVDNGDTDATNGPPDFSLRAEGTAESSEHNAVSVVETDGANPEDAQRFPVTVGRYRLSEDWSDEQSAENWPHGYRWTDLTCRDGNGDKISDTELDIKKSDDGAIEEVTLLMSPTNGHTAAQRDISCTYSNEALQPHLDISKSSDVDAQHLAESGQDVEYTLTFDNSEGTAPIAADHIDHLRDVLDDAHLDFDSITSENLGVEFIGDADTPRLHITGTVGAGQTQRVTYSVTVKSQEEDFEQRERADGPLTGYVLKNFLTSRLDSNGDEITEPEACPDPGIGETSKCATTEDAISAWTVHKESFPVDGARLNYGGNTHYVLSAQKLNDETEISNLQFHDDLTHVFKSAGWDPAAPVPGGAKPRGIYFIDAKGNTLNANGEINGDAAAPQPAYGADAVGEPIQRNGRWILESQIIDNVPTNAVTTQMWFAVEAGQQTNSDIPGLEAWGGQRPATGSKYVNYGFASGSTEPVQCGLPETAPDVSTAPDDAQPADQHVAEACRTQHEVNSGHFTIRKDAVGTGIDVPNGSHEQDIYGDSSNGLWNLVGHEFEIRDDVNGQPSENPSRYLCRVDYRPDQQWDGTFTEHPGDRSLDDWDAGAGDESETLNAIRAWNNDQDNVDDPRYPLPECGVFNPQPDDSGGQSGRYRGMNLQPVLGPDEQGEPRDFWLVETKAPTHQMSLDGSQKRSIPAVQTLAEPIAFTMWPSHDGEHIEGPAFYGKRQLDVRDDNGTYLPRCGPGDPATQRPVACVNATGYLMLVQDTVPPALPLTGGQWLGIVTTIGTILVVIAVIGIGLKRRYDGKTQLS</sequence>
<dbReference type="EMBL" id="DYXC01000042">
    <property type="protein sequence ID" value="HJF13821.1"/>
    <property type="molecule type" value="Genomic_DNA"/>
</dbReference>
<dbReference type="Pfam" id="PF25549">
    <property type="entry name" value="DUF7927"/>
    <property type="match status" value="1"/>
</dbReference>
<accession>A0A921K761</accession>
<keyword evidence="2" id="KW-0472">Membrane</keyword>
<name>A0A921K761_9MICC</name>
<proteinExistence type="predicted"/>
<dbReference type="AlphaFoldDB" id="A0A921K761"/>
<reference evidence="5" key="2">
    <citation type="submission" date="2021-09" db="EMBL/GenBank/DDBJ databases">
        <authorList>
            <person name="Gilroy R."/>
        </authorList>
    </citation>
    <scope>NUCLEOTIDE SEQUENCE</scope>
    <source>
        <strain evidence="5">ChiHjej13B12-14962</strain>
    </source>
</reference>
<dbReference type="InterPro" id="IPR040683">
    <property type="entry name" value="CshA_NR2"/>
</dbReference>
<feature type="transmembrane region" description="Helical" evidence="2">
    <location>
        <begin position="1169"/>
        <end position="1190"/>
    </location>
</feature>
<keyword evidence="2" id="KW-0812">Transmembrane</keyword>
<feature type="domain" description="Surface adhesin CshA non-repetitive" evidence="3">
    <location>
        <begin position="63"/>
        <end position="258"/>
    </location>
</feature>
<keyword evidence="2" id="KW-1133">Transmembrane helix</keyword>
<evidence type="ECO:0000259" key="3">
    <source>
        <dbReference type="Pfam" id="PF18651"/>
    </source>
</evidence>
<dbReference type="Pfam" id="PF18651">
    <property type="entry name" value="CshA_NR2"/>
    <property type="match status" value="1"/>
</dbReference>
<dbReference type="InterPro" id="IPR057687">
    <property type="entry name" value="DUF7927"/>
</dbReference>
<evidence type="ECO:0000256" key="1">
    <source>
        <dbReference type="SAM" id="MobiDB-lite"/>
    </source>
</evidence>
<evidence type="ECO:0000313" key="6">
    <source>
        <dbReference type="Proteomes" id="UP000703315"/>
    </source>
</evidence>
<evidence type="ECO:0000256" key="2">
    <source>
        <dbReference type="SAM" id="Phobius"/>
    </source>
</evidence>
<organism evidence="5 6">
    <name type="scientific">Enteractinococcus helveticum</name>
    <dbReference type="NCBI Taxonomy" id="1837282"/>
    <lineage>
        <taxon>Bacteria</taxon>
        <taxon>Bacillati</taxon>
        <taxon>Actinomycetota</taxon>
        <taxon>Actinomycetes</taxon>
        <taxon>Micrococcales</taxon>
        <taxon>Micrococcaceae</taxon>
    </lineage>
</organism>
<feature type="compositionally biased region" description="Low complexity" evidence="1">
    <location>
        <begin position="296"/>
        <end position="310"/>
    </location>
</feature>
<dbReference type="RefSeq" id="WP_303902845.1">
    <property type="nucleotide sequence ID" value="NZ_DYXC01000042.1"/>
</dbReference>
<reference evidence="5" key="1">
    <citation type="journal article" date="2021" name="PeerJ">
        <title>Extensive microbial diversity within the chicken gut microbiome revealed by metagenomics and culture.</title>
        <authorList>
            <person name="Gilroy R."/>
            <person name="Ravi A."/>
            <person name="Getino M."/>
            <person name="Pursley I."/>
            <person name="Horton D.L."/>
            <person name="Alikhan N.F."/>
            <person name="Baker D."/>
            <person name="Gharbi K."/>
            <person name="Hall N."/>
            <person name="Watson M."/>
            <person name="Adriaenssens E.M."/>
            <person name="Foster-Nyarko E."/>
            <person name="Jarju S."/>
            <person name="Secka A."/>
            <person name="Antonio M."/>
            <person name="Oren A."/>
            <person name="Chaudhuri R.R."/>
            <person name="La Ragione R."/>
            <person name="Hildebrand F."/>
            <person name="Pallen M.J."/>
        </authorList>
    </citation>
    <scope>NUCLEOTIDE SEQUENCE</scope>
    <source>
        <strain evidence="5">ChiHjej13B12-14962</strain>
    </source>
</reference>
<gene>
    <name evidence="5" type="ORF">K8V32_03320</name>
</gene>
<feature type="domain" description="DUF7927" evidence="4">
    <location>
        <begin position="536"/>
        <end position="638"/>
    </location>
</feature>
<evidence type="ECO:0000259" key="4">
    <source>
        <dbReference type="Pfam" id="PF25549"/>
    </source>
</evidence>
<evidence type="ECO:0008006" key="7">
    <source>
        <dbReference type="Google" id="ProtNLM"/>
    </source>
</evidence>
<feature type="region of interest" description="Disordered" evidence="1">
    <location>
        <begin position="294"/>
        <end position="322"/>
    </location>
</feature>
<comment type="caution">
    <text evidence="5">The sequence shown here is derived from an EMBL/GenBank/DDBJ whole genome shotgun (WGS) entry which is preliminary data.</text>
</comment>
<protein>
    <recommendedName>
        <fullName evidence="7">Prealbumin-like fold domain-containing protein</fullName>
    </recommendedName>
</protein>
<evidence type="ECO:0000313" key="5">
    <source>
        <dbReference type="EMBL" id="HJF13821.1"/>
    </source>
</evidence>
<feature type="compositionally biased region" description="Polar residues" evidence="1">
    <location>
        <begin position="311"/>
        <end position="320"/>
    </location>
</feature>
<dbReference type="Proteomes" id="UP000703315">
    <property type="component" value="Unassembled WGS sequence"/>
</dbReference>